<dbReference type="OrthoDB" id="8116123at2759"/>
<keyword evidence="4" id="KW-0106">Calcium</keyword>
<dbReference type="GO" id="GO:0007283">
    <property type="term" value="P:spermatogenesis"/>
    <property type="evidence" value="ECO:0007669"/>
    <property type="project" value="TreeGrafter"/>
</dbReference>
<dbReference type="EC" id="5.2.1.8" evidence="5"/>
<comment type="similarity">
    <text evidence="1">Belongs to the FKBP6 family.</text>
</comment>
<name>A0A8S1B185_ARCPL</name>
<evidence type="ECO:0000256" key="2">
    <source>
        <dbReference type="ARBA" id="ARBA00022737"/>
    </source>
</evidence>
<feature type="region of interest" description="Disordered" evidence="7">
    <location>
        <begin position="666"/>
        <end position="687"/>
    </location>
</feature>
<dbReference type="PROSITE" id="PS50293">
    <property type="entry name" value="TPR_REGION"/>
    <property type="match status" value="1"/>
</dbReference>
<dbReference type="InterPro" id="IPR018247">
    <property type="entry name" value="EF_Hand_1_Ca_BS"/>
</dbReference>
<evidence type="ECO:0000256" key="1">
    <source>
        <dbReference type="ARBA" id="ARBA00009648"/>
    </source>
</evidence>
<dbReference type="GO" id="GO:0005783">
    <property type="term" value="C:endoplasmic reticulum"/>
    <property type="evidence" value="ECO:0007669"/>
    <property type="project" value="UniProtKB-ARBA"/>
</dbReference>
<dbReference type="GO" id="GO:0005509">
    <property type="term" value="F:calcium ion binding"/>
    <property type="evidence" value="ECO:0007669"/>
    <property type="project" value="InterPro"/>
</dbReference>
<sequence length="721" mass="83170">MDPIFNDPIHFSEGINIRNLLTMPTEVKLEFKKKKDVLNDDDIGLDLEDEDSSDDDVLATIEEQVDNLLLASPEYHTFEQLGSKMTDCVCPTGGVKLLIIEEGQGPLISLDAEVTYHYAAYWEGAKLPFDSTLTMNQGKPLRQRVGMGMLPGITFGFLNVRGPTARFFLLLQPNVAYLDCGVPPRIRPSEPVLFVVMLYDVRNLQAAARFNDLPKAVQAKFDVAMNAIKDIREEGKDLFKRQKFKRAIKSYEHAISIIRLTEAENEAEEAEIRNIKVKIFVNLAVCYYKIDKPKNVITMCENIDRYIDINTHCKGLFYYGRAYEMQGKVEDAIKYYKKALKLEPKNKEIGATLSQLDERTKKSVANEKLMWQKVFNKEDVKEKAVYVVDEDFKSSVLEMCNDLSDRNEYAKFDLPVGLTKDEVDCIKSLTSQFKGLVFTFTDRKMLRFLFFAAFLQCTISQQYQQKVAPGVPPQNYQNYQQPPPPPPPQQQPQYQQQQQYQPPPQQQQQQQQYQQMPPPQQQQPPQQQFAQQPPPNYQQQPPQQQQGHGHNHQDPQLLNPANIAQERDHIQEHMEVPIDTSKMSEQELQFHYFKMHDADNNNKLDGCELIKSLIHWHGQIDKDHAVYPDDQLEEVLALALSHTDLNDDGYVDYTEYRLQDYKAKKARLEKETPEDKEGDPLQNDVYGENELSEMVDNALKQTDVNNDGFIEYYELRQASAD</sequence>
<dbReference type="SUPFAM" id="SSF54534">
    <property type="entry name" value="FKBP-like"/>
    <property type="match status" value="1"/>
</dbReference>
<feature type="compositionally biased region" description="Pro residues" evidence="7">
    <location>
        <begin position="481"/>
        <end position="490"/>
    </location>
</feature>
<evidence type="ECO:0000313" key="9">
    <source>
        <dbReference type="EMBL" id="CAB3252655.1"/>
    </source>
</evidence>
<feature type="compositionally biased region" description="Low complexity" evidence="7">
    <location>
        <begin position="491"/>
        <end position="515"/>
    </location>
</feature>
<keyword evidence="2" id="KW-0677">Repeat</keyword>
<dbReference type="Pfam" id="PF13499">
    <property type="entry name" value="EF-hand_7"/>
    <property type="match status" value="1"/>
</dbReference>
<dbReference type="PANTHER" id="PTHR46674:SF1">
    <property type="entry name" value="INACTIVE PEPTIDYL-PROLYL CIS-TRANS ISOMERASE FKBP6"/>
    <property type="match status" value="1"/>
</dbReference>
<evidence type="ECO:0000256" key="3">
    <source>
        <dbReference type="ARBA" id="ARBA00022803"/>
    </source>
</evidence>
<accession>A0A8S1B185</accession>
<evidence type="ECO:0000259" key="8">
    <source>
        <dbReference type="PROSITE" id="PS50059"/>
    </source>
</evidence>
<dbReference type="InterPro" id="IPR013105">
    <property type="entry name" value="TPR_2"/>
</dbReference>
<dbReference type="InterPro" id="IPR042282">
    <property type="entry name" value="FKBP6/shu"/>
</dbReference>
<dbReference type="PANTHER" id="PTHR46674">
    <property type="entry name" value="INACTIVE PEPTIDYL-PROLYL CIS-TRANS ISOMERASE FKBP6"/>
    <property type="match status" value="1"/>
</dbReference>
<keyword evidence="5" id="KW-0697">Rotamase</keyword>
<dbReference type="InterPro" id="IPR001179">
    <property type="entry name" value="PPIase_FKBP_dom"/>
</dbReference>
<dbReference type="GO" id="GO:0051879">
    <property type="term" value="F:Hsp90 protein binding"/>
    <property type="evidence" value="ECO:0007669"/>
    <property type="project" value="TreeGrafter"/>
</dbReference>
<dbReference type="PROSITE" id="PS00018">
    <property type="entry name" value="EF_HAND_1"/>
    <property type="match status" value="3"/>
</dbReference>
<dbReference type="InterPro" id="IPR002048">
    <property type="entry name" value="EF_hand_dom"/>
</dbReference>
<comment type="caution">
    <text evidence="9">The sequence shown here is derived from an EMBL/GenBank/DDBJ whole genome shotgun (WGS) entry which is preliminary data.</text>
</comment>
<evidence type="ECO:0000256" key="6">
    <source>
        <dbReference type="PROSITE-ProRule" id="PRU00339"/>
    </source>
</evidence>
<keyword evidence="5" id="KW-0413">Isomerase</keyword>
<evidence type="ECO:0000313" key="10">
    <source>
        <dbReference type="Proteomes" id="UP000494106"/>
    </source>
</evidence>
<comment type="catalytic activity">
    <reaction evidence="5">
        <text>[protein]-peptidylproline (omega=180) = [protein]-peptidylproline (omega=0)</text>
        <dbReference type="Rhea" id="RHEA:16237"/>
        <dbReference type="Rhea" id="RHEA-COMP:10747"/>
        <dbReference type="Rhea" id="RHEA-COMP:10748"/>
        <dbReference type="ChEBI" id="CHEBI:83833"/>
        <dbReference type="ChEBI" id="CHEBI:83834"/>
        <dbReference type="EC" id="5.2.1.8"/>
    </reaction>
</comment>
<gene>
    <name evidence="9" type="ORF">APLA_LOCUS13631</name>
</gene>
<dbReference type="InterPro" id="IPR011990">
    <property type="entry name" value="TPR-like_helical_dom_sf"/>
</dbReference>
<feature type="compositionally biased region" description="Low complexity" evidence="7">
    <location>
        <begin position="523"/>
        <end position="546"/>
    </location>
</feature>
<feature type="repeat" description="TPR" evidence="6">
    <location>
        <begin position="313"/>
        <end position="346"/>
    </location>
</feature>
<dbReference type="AlphaFoldDB" id="A0A8S1B185"/>
<evidence type="ECO:0000256" key="7">
    <source>
        <dbReference type="SAM" id="MobiDB-lite"/>
    </source>
</evidence>
<feature type="domain" description="PPIase FKBP-type" evidence="8">
    <location>
        <begin position="111"/>
        <end position="202"/>
    </location>
</feature>
<evidence type="ECO:0000256" key="5">
    <source>
        <dbReference type="PROSITE-ProRule" id="PRU00277"/>
    </source>
</evidence>
<dbReference type="Gene3D" id="3.10.50.40">
    <property type="match status" value="1"/>
</dbReference>
<protein>
    <recommendedName>
        <fullName evidence="5">peptidylprolyl isomerase</fullName>
        <ecNumber evidence="5">5.2.1.8</ecNumber>
    </recommendedName>
</protein>
<proteinExistence type="inferred from homology"/>
<dbReference type="EMBL" id="CADEBC010000557">
    <property type="protein sequence ID" value="CAB3252655.1"/>
    <property type="molecule type" value="Genomic_DNA"/>
</dbReference>
<dbReference type="InterPro" id="IPR046357">
    <property type="entry name" value="PPIase_dom_sf"/>
</dbReference>
<dbReference type="PROSITE" id="PS50059">
    <property type="entry name" value="FKBP_PPIASE"/>
    <property type="match status" value="1"/>
</dbReference>
<dbReference type="SMART" id="SM00028">
    <property type="entry name" value="TPR"/>
    <property type="match status" value="3"/>
</dbReference>
<dbReference type="Gene3D" id="1.10.238.10">
    <property type="entry name" value="EF-hand"/>
    <property type="match status" value="2"/>
</dbReference>
<dbReference type="GO" id="GO:0034587">
    <property type="term" value="P:piRNA processing"/>
    <property type="evidence" value="ECO:0007669"/>
    <property type="project" value="TreeGrafter"/>
</dbReference>
<dbReference type="InterPro" id="IPR019734">
    <property type="entry name" value="TPR_rpt"/>
</dbReference>
<dbReference type="PROSITE" id="PS50005">
    <property type="entry name" value="TPR"/>
    <property type="match status" value="1"/>
</dbReference>
<reference evidence="9 10" key="1">
    <citation type="submission" date="2020-04" db="EMBL/GenBank/DDBJ databases">
        <authorList>
            <person name="Wallbank WR R."/>
            <person name="Pardo Diaz C."/>
            <person name="Kozak K."/>
            <person name="Martin S."/>
            <person name="Jiggins C."/>
            <person name="Moest M."/>
            <person name="Warren A I."/>
            <person name="Byers J.R.P. K."/>
            <person name="Montejo-Kovacevich G."/>
            <person name="Yen C E."/>
        </authorList>
    </citation>
    <scope>NUCLEOTIDE SEQUENCE [LARGE SCALE GENOMIC DNA]</scope>
</reference>
<feature type="compositionally biased region" description="Basic and acidic residues" evidence="7">
    <location>
        <begin position="666"/>
        <end position="679"/>
    </location>
</feature>
<dbReference type="Pfam" id="PF07719">
    <property type="entry name" value="TPR_2"/>
    <property type="match status" value="1"/>
</dbReference>
<dbReference type="InterPro" id="IPR011992">
    <property type="entry name" value="EF-hand-dom_pair"/>
</dbReference>
<keyword evidence="3 6" id="KW-0802">TPR repeat</keyword>
<dbReference type="GO" id="GO:0003755">
    <property type="term" value="F:peptidyl-prolyl cis-trans isomerase activity"/>
    <property type="evidence" value="ECO:0007669"/>
    <property type="project" value="UniProtKB-KW"/>
</dbReference>
<dbReference type="SUPFAM" id="SSF48452">
    <property type="entry name" value="TPR-like"/>
    <property type="match status" value="1"/>
</dbReference>
<dbReference type="Gene3D" id="1.25.40.10">
    <property type="entry name" value="Tetratricopeptide repeat domain"/>
    <property type="match status" value="1"/>
</dbReference>
<dbReference type="SUPFAM" id="SSF47473">
    <property type="entry name" value="EF-hand"/>
    <property type="match status" value="1"/>
</dbReference>
<feature type="region of interest" description="Disordered" evidence="7">
    <location>
        <begin position="468"/>
        <end position="557"/>
    </location>
</feature>
<organism evidence="9 10">
    <name type="scientific">Arctia plantaginis</name>
    <name type="common">Wood tiger moth</name>
    <name type="synonym">Phalaena plantaginis</name>
    <dbReference type="NCBI Taxonomy" id="874455"/>
    <lineage>
        <taxon>Eukaryota</taxon>
        <taxon>Metazoa</taxon>
        <taxon>Ecdysozoa</taxon>
        <taxon>Arthropoda</taxon>
        <taxon>Hexapoda</taxon>
        <taxon>Insecta</taxon>
        <taxon>Pterygota</taxon>
        <taxon>Neoptera</taxon>
        <taxon>Endopterygota</taxon>
        <taxon>Lepidoptera</taxon>
        <taxon>Glossata</taxon>
        <taxon>Ditrysia</taxon>
        <taxon>Noctuoidea</taxon>
        <taxon>Erebidae</taxon>
        <taxon>Arctiinae</taxon>
        <taxon>Arctia</taxon>
    </lineage>
</organism>
<dbReference type="Proteomes" id="UP000494106">
    <property type="component" value="Unassembled WGS sequence"/>
</dbReference>
<keyword evidence="10" id="KW-1185">Reference proteome</keyword>
<evidence type="ECO:0000256" key="4">
    <source>
        <dbReference type="ARBA" id="ARBA00022837"/>
    </source>
</evidence>